<gene>
    <name evidence="5" type="ORF">GCM10007894_20080</name>
</gene>
<comment type="caution">
    <text evidence="5">The sequence shown here is derived from an EMBL/GenBank/DDBJ whole genome shotgun (WGS) entry which is preliminary data.</text>
</comment>
<evidence type="ECO:0000259" key="4">
    <source>
        <dbReference type="Pfam" id="PF12804"/>
    </source>
</evidence>
<dbReference type="InterPro" id="IPR029044">
    <property type="entry name" value="Nucleotide-diphossugar_trans"/>
</dbReference>
<dbReference type="EMBL" id="BSPO01000003">
    <property type="protein sequence ID" value="GLS84031.1"/>
    <property type="molecule type" value="Genomic_DNA"/>
</dbReference>
<keyword evidence="3" id="KW-0460">Magnesium</keyword>
<dbReference type="InterPro" id="IPR050065">
    <property type="entry name" value="GlmU-like"/>
</dbReference>
<dbReference type="SUPFAM" id="SSF53448">
    <property type="entry name" value="Nucleotide-diphospho-sugar transferases"/>
    <property type="match status" value="1"/>
</dbReference>
<sequence length="261" mass="29750">MTKVLILAAGQGTRLRPITNDRPKCLVPIMGESLLERQVRVLKRQGINDIHIATGYLSEKIEQMGFDTSFNSRFDSTNMVESLFSALAFIKACNEDLIIAYGDIIYQDNNLQTLLDCDDEIGLMIDRQWRALWSLRLEDPLQDAETLMMDEQGYVTELGKKPDSYDRIQGQYTGLIKIRADKIASFIEFYQSLDRSATYDGKDFDNMYMTTFLQSLIDANWKVKAALVDNGWLEVDSVDDLNTYEACAKSGELDAFIKLEE</sequence>
<name>A0AA37TT97_9GAMM</name>
<evidence type="ECO:0000313" key="5">
    <source>
        <dbReference type="EMBL" id="GLS84031.1"/>
    </source>
</evidence>
<dbReference type="PANTHER" id="PTHR43584">
    <property type="entry name" value="NUCLEOTIDYL TRANSFERASE"/>
    <property type="match status" value="1"/>
</dbReference>
<dbReference type="RefSeq" id="WP_095498482.1">
    <property type="nucleotide sequence ID" value="NZ_BSPO01000003.1"/>
</dbReference>
<dbReference type="GO" id="GO:0016779">
    <property type="term" value="F:nucleotidyltransferase activity"/>
    <property type="evidence" value="ECO:0007669"/>
    <property type="project" value="UniProtKB-KW"/>
</dbReference>
<evidence type="ECO:0000256" key="3">
    <source>
        <dbReference type="ARBA" id="ARBA00022842"/>
    </source>
</evidence>
<dbReference type="CDD" id="cd02523">
    <property type="entry name" value="PC_cytidylyltransferase"/>
    <property type="match status" value="1"/>
</dbReference>
<proteinExistence type="predicted"/>
<dbReference type="InterPro" id="IPR025877">
    <property type="entry name" value="MobA-like_NTP_Trfase"/>
</dbReference>
<protein>
    <submittedName>
        <fullName evidence="5">Sugar nucleotidyltransferase</fullName>
    </submittedName>
</protein>
<dbReference type="Pfam" id="PF12804">
    <property type="entry name" value="NTP_transf_3"/>
    <property type="match status" value="1"/>
</dbReference>
<keyword evidence="2" id="KW-0548">Nucleotidyltransferase</keyword>
<dbReference type="Gene3D" id="3.90.550.10">
    <property type="entry name" value="Spore Coat Polysaccharide Biosynthesis Protein SpsA, Chain A"/>
    <property type="match status" value="1"/>
</dbReference>
<keyword evidence="1" id="KW-0808">Transferase</keyword>
<feature type="domain" description="MobA-like NTP transferase" evidence="4">
    <location>
        <begin position="4"/>
        <end position="116"/>
    </location>
</feature>
<organism evidence="5 6">
    <name type="scientific">Paraferrimonas haliotis</name>
    <dbReference type="NCBI Taxonomy" id="2013866"/>
    <lineage>
        <taxon>Bacteria</taxon>
        <taxon>Pseudomonadati</taxon>
        <taxon>Pseudomonadota</taxon>
        <taxon>Gammaproteobacteria</taxon>
        <taxon>Alteromonadales</taxon>
        <taxon>Ferrimonadaceae</taxon>
        <taxon>Paraferrimonas</taxon>
    </lineage>
</organism>
<keyword evidence="6" id="KW-1185">Reference proteome</keyword>
<reference evidence="5 6" key="1">
    <citation type="journal article" date="2014" name="Int. J. Syst. Evol. Microbiol.">
        <title>Complete genome sequence of Corynebacterium casei LMG S-19264T (=DSM 44701T), isolated from a smear-ripened cheese.</title>
        <authorList>
            <consortium name="US DOE Joint Genome Institute (JGI-PGF)"/>
            <person name="Walter F."/>
            <person name="Albersmeier A."/>
            <person name="Kalinowski J."/>
            <person name="Ruckert C."/>
        </authorList>
    </citation>
    <scope>NUCLEOTIDE SEQUENCE [LARGE SCALE GENOMIC DNA]</scope>
    <source>
        <strain evidence="5 6">NBRC 112785</strain>
    </source>
</reference>
<dbReference type="PANTHER" id="PTHR43584:SF8">
    <property type="entry name" value="N-ACETYLMURAMATE ALPHA-1-PHOSPHATE URIDYLYLTRANSFERASE"/>
    <property type="match status" value="1"/>
</dbReference>
<dbReference type="AlphaFoldDB" id="A0AA37TT97"/>
<evidence type="ECO:0000313" key="6">
    <source>
        <dbReference type="Proteomes" id="UP001157439"/>
    </source>
</evidence>
<evidence type="ECO:0000256" key="1">
    <source>
        <dbReference type="ARBA" id="ARBA00022679"/>
    </source>
</evidence>
<accession>A0AA37TT97</accession>
<dbReference type="Proteomes" id="UP001157439">
    <property type="component" value="Unassembled WGS sequence"/>
</dbReference>
<evidence type="ECO:0000256" key="2">
    <source>
        <dbReference type="ARBA" id="ARBA00022695"/>
    </source>
</evidence>